<evidence type="ECO:0000313" key="3">
    <source>
        <dbReference type="Proteomes" id="UP000031575"/>
    </source>
</evidence>
<feature type="compositionally biased region" description="Polar residues" evidence="1">
    <location>
        <begin position="276"/>
        <end position="289"/>
    </location>
</feature>
<sequence length="588" mass="61606">MAGSPRPEFHVPGAYHFDNPLPYAIPTPRALGADVFRPPVASSPTDSTYLDLARSAGSLYSDVSSVADHGAKRKRAAQDSRESTPLAEWDANATNGQHGGRHLYTLAGQIDIHGAPGLHDAMDDSVYSDVEYRRALGPHDATAAADAATATDDAQSDADRWTVLHALGNVVGKVWEFCTAGAFRGFHAGGGESYDWETGKPKPTEIVGETPTPTPQPQSEKHKDEPTPTPTPNLTHDDRDRDTTPQRNGKRRQVSAAGDELGRNWVIVDPTLKQRQTEAYAQTPRRSTAQGQGQGHGLGQKMPLRGGRASTSTTPAAADTRTPDRRAPSYTRGSTTTTVTPSTAASRRINTPISRITGAATTTPHGRRGASAASVARVSQTSSPSWSSREPASFASFASPRASTPVGGAKTVSPRRPYAASYNSPGGSRIPLPQPGGTNAGYNPFSRAAAAASPRPTSRAGGRSSSMALGAAGSPAQNGHGPGHGHGHAHRRSHSGRVGVSPLLPKQTSAGGPASLGADTSLGLTESPRLSDEAKRLAAQNLAAEQESDAKMEAFNARLQQMIRQGQEALGTTFEVDGGGVDDYWADD</sequence>
<gene>
    <name evidence="2" type="ORF">SPBR_00435</name>
</gene>
<feature type="compositionally biased region" description="Low complexity" evidence="1">
    <location>
        <begin position="444"/>
        <end position="460"/>
    </location>
</feature>
<name>A0A0C2IXV5_9PEZI</name>
<keyword evidence="3" id="KW-1185">Reference proteome</keyword>
<feature type="compositionally biased region" description="Basic and acidic residues" evidence="1">
    <location>
        <begin position="235"/>
        <end position="244"/>
    </location>
</feature>
<dbReference type="OrthoDB" id="5138418at2759"/>
<proteinExistence type="predicted"/>
<feature type="compositionally biased region" description="Low complexity" evidence="1">
    <location>
        <begin position="328"/>
        <end position="348"/>
    </location>
</feature>
<accession>A0A0C2IXV5</accession>
<dbReference type="HOGENOM" id="CLU_026242_1_0_1"/>
<evidence type="ECO:0000313" key="2">
    <source>
        <dbReference type="EMBL" id="KIH89867.1"/>
    </source>
</evidence>
<dbReference type="VEuPathDB" id="FungiDB:SPBR_00435"/>
<dbReference type="EMBL" id="AWTV01000008">
    <property type="protein sequence ID" value="KIH89867.1"/>
    <property type="molecule type" value="Genomic_DNA"/>
</dbReference>
<dbReference type="RefSeq" id="XP_040617877.1">
    <property type="nucleotide sequence ID" value="XM_040758754.1"/>
</dbReference>
<comment type="caution">
    <text evidence="2">The sequence shown here is derived from an EMBL/GenBank/DDBJ whole genome shotgun (WGS) entry which is preliminary data.</text>
</comment>
<feature type="region of interest" description="Disordered" evidence="1">
    <location>
        <begin position="276"/>
        <end position="533"/>
    </location>
</feature>
<dbReference type="GeneID" id="63673675"/>
<feature type="compositionally biased region" description="Polar residues" evidence="1">
    <location>
        <begin position="349"/>
        <end position="364"/>
    </location>
</feature>
<feature type="compositionally biased region" description="Basic residues" evidence="1">
    <location>
        <begin position="483"/>
        <end position="495"/>
    </location>
</feature>
<feature type="compositionally biased region" description="Low complexity" evidence="1">
    <location>
        <begin position="308"/>
        <end position="320"/>
    </location>
</feature>
<reference evidence="2 3" key="1">
    <citation type="journal article" date="2014" name="BMC Genomics">
        <title>Comparative genomics of the major fungal agents of human and animal Sporotrichosis: Sporothrix schenckii and Sporothrix brasiliensis.</title>
        <authorList>
            <person name="Teixeira M.M."/>
            <person name="de Almeida L.G."/>
            <person name="Kubitschek-Barreira P."/>
            <person name="Alves F.L."/>
            <person name="Kioshima E.S."/>
            <person name="Abadio A.K."/>
            <person name="Fernandes L."/>
            <person name="Derengowski L.S."/>
            <person name="Ferreira K.S."/>
            <person name="Souza R.C."/>
            <person name="Ruiz J.C."/>
            <person name="de Andrade N.C."/>
            <person name="Paes H.C."/>
            <person name="Nicola A.M."/>
            <person name="Albuquerque P."/>
            <person name="Gerber A.L."/>
            <person name="Martins V.P."/>
            <person name="Peconick L.D."/>
            <person name="Neto A.V."/>
            <person name="Chaucanez C.B."/>
            <person name="Silva P.A."/>
            <person name="Cunha O.L."/>
            <person name="de Oliveira F.F."/>
            <person name="dos Santos T.C."/>
            <person name="Barros A.L."/>
            <person name="Soares M.A."/>
            <person name="de Oliveira L.M."/>
            <person name="Marini M.M."/>
            <person name="Villalobos-Duno H."/>
            <person name="Cunha M.M."/>
            <person name="de Hoog S."/>
            <person name="da Silveira J.F."/>
            <person name="Henrissat B."/>
            <person name="Nino-Vega G.A."/>
            <person name="Cisalpino P.S."/>
            <person name="Mora-Montes H.M."/>
            <person name="Almeida S.R."/>
            <person name="Stajich J.E."/>
            <person name="Lopes-Bezerra L.M."/>
            <person name="Vasconcelos A.T."/>
            <person name="Felipe M.S."/>
        </authorList>
    </citation>
    <scope>NUCLEOTIDE SEQUENCE [LARGE SCALE GENOMIC DNA]</scope>
    <source>
        <strain evidence="2 3">5110</strain>
    </source>
</reference>
<dbReference type="Proteomes" id="UP000031575">
    <property type="component" value="Unassembled WGS sequence"/>
</dbReference>
<evidence type="ECO:0000256" key="1">
    <source>
        <dbReference type="SAM" id="MobiDB-lite"/>
    </source>
</evidence>
<organism evidence="2 3">
    <name type="scientific">Sporothrix brasiliensis 5110</name>
    <dbReference type="NCBI Taxonomy" id="1398154"/>
    <lineage>
        <taxon>Eukaryota</taxon>
        <taxon>Fungi</taxon>
        <taxon>Dikarya</taxon>
        <taxon>Ascomycota</taxon>
        <taxon>Pezizomycotina</taxon>
        <taxon>Sordariomycetes</taxon>
        <taxon>Sordariomycetidae</taxon>
        <taxon>Ophiostomatales</taxon>
        <taxon>Ophiostomataceae</taxon>
        <taxon>Sporothrix</taxon>
    </lineage>
</organism>
<feature type="region of interest" description="Disordered" evidence="1">
    <location>
        <begin position="190"/>
        <end position="262"/>
    </location>
</feature>
<feature type="compositionally biased region" description="Low complexity" evidence="1">
    <location>
        <begin position="369"/>
        <end position="403"/>
    </location>
</feature>
<protein>
    <submittedName>
        <fullName evidence="2">Uncharacterized protein</fullName>
    </submittedName>
</protein>
<dbReference type="AlphaFoldDB" id="A0A0C2IXV5"/>